<protein>
    <submittedName>
        <fullName evidence="1">Uncharacterized protein</fullName>
    </submittedName>
</protein>
<organism evidence="1 2">
    <name type="scientific">Aphanothece sacrum FPU1</name>
    <dbReference type="NCBI Taxonomy" id="1920663"/>
    <lineage>
        <taxon>Bacteria</taxon>
        <taxon>Bacillati</taxon>
        <taxon>Cyanobacteriota</taxon>
        <taxon>Cyanophyceae</taxon>
        <taxon>Oscillatoriophycideae</taxon>
        <taxon>Chroococcales</taxon>
        <taxon>Aphanothecaceae</taxon>
        <taxon>Aphanothece</taxon>
    </lineage>
</organism>
<accession>A0A401IMA7</accession>
<dbReference type="Proteomes" id="UP000287247">
    <property type="component" value="Unassembled WGS sequence"/>
</dbReference>
<dbReference type="EMBL" id="BDQK01000016">
    <property type="protein sequence ID" value="GBF82358.1"/>
    <property type="molecule type" value="Genomic_DNA"/>
</dbReference>
<sequence length="66" mass="7942">MKKQLSDMNNTELRQYLSEHRHDEEAFSQALEILLDRKKNLFKYPPPSQMNYQEIENIFKAGLNKE</sequence>
<proteinExistence type="predicted"/>
<evidence type="ECO:0000313" key="1">
    <source>
        <dbReference type="EMBL" id="GBF82358.1"/>
    </source>
</evidence>
<comment type="caution">
    <text evidence="1">The sequence shown here is derived from an EMBL/GenBank/DDBJ whole genome shotgun (WGS) entry which is preliminary data.</text>
</comment>
<dbReference type="AlphaFoldDB" id="A0A401IMA7"/>
<dbReference type="Pfam" id="PF21826">
    <property type="entry name" value="DUF6887"/>
    <property type="match status" value="1"/>
</dbReference>
<keyword evidence="2" id="KW-1185">Reference proteome</keyword>
<dbReference type="OrthoDB" id="428513at2"/>
<reference evidence="2" key="1">
    <citation type="submission" date="2017-05" db="EMBL/GenBank/DDBJ databases">
        <title>Physiological properties and genetic analysis related to exopolysaccharide production of fresh-water unicellular cyanobacterium Aphanothece sacrum, Suizenji Nori, that has been cultured as a food source in Japan.</title>
        <authorList>
            <person name="Kanesaki Y."/>
            <person name="Yoshikawa S."/>
            <person name="Ohki K."/>
        </authorList>
    </citation>
    <scope>NUCLEOTIDE SEQUENCE [LARGE SCALE GENOMIC DNA]</scope>
    <source>
        <strain evidence="2">FPU1</strain>
    </source>
</reference>
<dbReference type="InterPro" id="IPR054053">
    <property type="entry name" value="DUF6887"/>
</dbReference>
<evidence type="ECO:0000313" key="2">
    <source>
        <dbReference type="Proteomes" id="UP000287247"/>
    </source>
</evidence>
<dbReference type="RefSeq" id="WP_124972836.1">
    <property type="nucleotide sequence ID" value="NZ_BDQK01000016.1"/>
</dbReference>
<gene>
    <name evidence="1" type="ORF">AsFPU1_3786</name>
</gene>
<name>A0A401IMA7_APHSA</name>